<protein>
    <submittedName>
        <fullName evidence="1">Uncharacterized protein</fullName>
    </submittedName>
</protein>
<comment type="caution">
    <text evidence="1">The sequence shown here is derived from an EMBL/GenBank/DDBJ whole genome shotgun (WGS) entry which is preliminary data.</text>
</comment>
<organism evidence="1 2">
    <name type="scientific">Bythopirellula polymerisocia</name>
    <dbReference type="NCBI Taxonomy" id="2528003"/>
    <lineage>
        <taxon>Bacteria</taxon>
        <taxon>Pseudomonadati</taxon>
        <taxon>Planctomycetota</taxon>
        <taxon>Planctomycetia</taxon>
        <taxon>Pirellulales</taxon>
        <taxon>Lacipirellulaceae</taxon>
        <taxon>Bythopirellula</taxon>
    </lineage>
</organism>
<proteinExistence type="predicted"/>
<dbReference type="EMBL" id="SJPS01000005">
    <property type="protein sequence ID" value="TWU24498.1"/>
    <property type="molecule type" value="Genomic_DNA"/>
</dbReference>
<sequence length="85" mass="9526">MSQGISVVIRLPQYFAEIEKASYKAHVLTVSTEMKPASSRIHRSGRGVSGLSLLLPQFFHRSATAEFHSVLLIDQDDLHFHAVTY</sequence>
<keyword evidence="2" id="KW-1185">Reference proteome</keyword>
<gene>
    <name evidence="1" type="ORF">Pla144_33820</name>
</gene>
<dbReference type="AlphaFoldDB" id="A0A5C6CJ81"/>
<reference evidence="1 2" key="1">
    <citation type="submission" date="2019-02" db="EMBL/GenBank/DDBJ databases">
        <title>Deep-cultivation of Planctomycetes and their phenomic and genomic characterization uncovers novel biology.</title>
        <authorList>
            <person name="Wiegand S."/>
            <person name="Jogler M."/>
            <person name="Boedeker C."/>
            <person name="Pinto D."/>
            <person name="Vollmers J."/>
            <person name="Rivas-Marin E."/>
            <person name="Kohn T."/>
            <person name="Peeters S.H."/>
            <person name="Heuer A."/>
            <person name="Rast P."/>
            <person name="Oberbeckmann S."/>
            <person name="Bunk B."/>
            <person name="Jeske O."/>
            <person name="Meyerdierks A."/>
            <person name="Storesund J.E."/>
            <person name="Kallscheuer N."/>
            <person name="Luecker S."/>
            <person name="Lage O.M."/>
            <person name="Pohl T."/>
            <person name="Merkel B.J."/>
            <person name="Hornburger P."/>
            <person name="Mueller R.-W."/>
            <person name="Bruemmer F."/>
            <person name="Labrenz M."/>
            <person name="Spormann A.M."/>
            <person name="Op Den Camp H."/>
            <person name="Overmann J."/>
            <person name="Amann R."/>
            <person name="Jetten M.S.M."/>
            <person name="Mascher T."/>
            <person name="Medema M.H."/>
            <person name="Devos D.P."/>
            <person name="Kaster A.-K."/>
            <person name="Ovreas L."/>
            <person name="Rohde M."/>
            <person name="Galperin M.Y."/>
            <person name="Jogler C."/>
        </authorList>
    </citation>
    <scope>NUCLEOTIDE SEQUENCE [LARGE SCALE GENOMIC DNA]</scope>
    <source>
        <strain evidence="1 2">Pla144</strain>
    </source>
</reference>
<name>A0A5C6CJ81_9BACT</name>
<evidence type="ECO:0000313" key="1">
    <source>
        <dbReference type="EMBL" id="TWU24498.1"/>
    </source>
</evidence>
<accession>A0A5C6CJ81</accession>
<evidence type="ECO:0000313" key="2">
    <source>
        <dbReference type="Proteomes" id="UP000318437"/>
    </source>
</evidence>
<dbReference type="Proteomes" id="UP000318437">
    <property type="component" value="Unassembled WGS sequence"/>
</dbReference>